<dbReference type="KEGG" id="pph:Ppha_2020"/>
<sequence length="60" mass="7059">MKQKNKAENLMEEIKKIIIKTEFNGKDINAFKESVYKKIEEIFSKQVIIDKKISESAKQI</sequence>
<proteinExistence type="predicted"/>
<dbReference type="HOGENOM" id="CLU_2937549_0_0_10"/>
<evidence type="ECO:0000313" key="1">
    <source>
        <dbReference type="EMBL" id="ACF44231.1"/>
    </source>
</evidence>
<evidence type="ECO:0000313" key="2">
    <source>
        <dbReference type="Proteomes" id="UP000002724"/>
    </source>
</evidence>
<protein>
    <submittedName>
        <fullName evidence="1">Uncharacterized protein</fullName>
    </submittedName>
</protein>
<dbReference type="AlphaFoldDB" id="B4SCM6"/>
<gene>
    <name evidence="1" type="ordered locus">Ppha_2020</name>
</gene>
<accession>B4SCM6</accession>
<organism evidence="1 2">
    <name type="scientific">Pelodictyon phaeoclathratiforme (strain DSM 5477 / BU-1)</name>
    <dbReference type="NCBI Taxonomy" id="324925"/>
    <lineage>
        <taxon>Bacteria</taxon>
        <taxon>Pseudomonadati</taxon>
        <taxon>Chlorobiota</taxon>
        <taxon>Chlorobiia</taxon>
        <taxon>Chlorobiales</taxon>
        <taxon>Chlorobiaceae</taxon>
        <taxon>Chlorobium/Pelodictyon group</taxon>
        <taxon>Pelodictyon</taxon>
    </lineage>
</organism>
<dbReference type="RefSeq" id="WP_012508710.1">
    <property type="nucleotide sequence ID" value="NC_011060.1"/>
</dbReference>
<reference evidence="1 2" key="1">
    <citation type="submission" date="2008-06" db="EMBL/GenBank/DDBJ databases">
        <title>Complete sequence of Pelodictyon phaeoclathratiforme BU-1.</title>
        <authorList>
            <consortium name="US DOE Joint Genome Institute"/>
            <person name="Lucas S."/>
            <person name="Copeland A."/>
            <person name="Lapidus A."/>
            <person name="Glavina del Rio T."/>
            <person name="Dalin E."/>
            <person name="Tice H."/>
            <person name="Bruce D."/>
            <person name="Goodwin L."/>
            <person name="Pitluck S."/>
            <person name="Schmutz J."/>
            <person name="Larimer F."/>
            <person name="Land M."/>
            <person name="Hauser L."/>
            <person name="Kyrpides N."/>
            <person name="Mikhailova N."/>
            <person name="Liu Z."/>
            <person name="Li T."/>
            <person name="Zhao F."/>
            <person name="Overmann J."/>
            <person name="Bryant D.A."/>
            <person name="Richardson P."/>
        </authorList>
    </citation>
    <scope>NUCLEOTIDE SEQUENCE [LARGE SCALE GENOMIC DNA]</scope>
    <source>
        <strain evidence="2">DSM 5477 / BU-1</strain>
    </source>
</reference>
<dbReference type="EMBL" id="CP001110">
    <property type="protein sequence ID" value="ACF44231.1"/>
    <property type="molecule type" value="Genomic_DNA"/>
</dbReference>
<dbReference type="STRING" id="324925.Ppha_2020"/>
<dbReference type="Proteomes" id="UP000002724">
    <property type="component" value="Chromosome"/>
</dbReference>
<keyword evidence="2" id="KW-1185">Reference proteome</keyword>
<name>B4SCM6_PELPB</name>